<evidence type="ECO:0000313" key="3">
    <source>
        <dbReference type="Proteomes" id="UP001163046"/>
    </source>
</evidence>
<organism evidence="2 3">
    <name type="scientific">Desmophyllum pertusum</name>
    <dbReference type="NCBI Taxonomy" id="174260"/>
    <lineage>
        <taxon>Eukaryota</taxon>
        <taxon>Metazoa</taxon>
        <taxon>Cnidaria</taxon>
        <taxon>Anthozoa</taxon>
        <taxon>Hexacorallia</taxon>
        <taxon>Scleractinia</taxon>
        <taxon>Caryophylliina</taxon>
        <taxon>Caryophylliidae</taxon>
        <taxon>Desmophyllum</taxon>
    </lineage>
</organism>
<feature type="region of interest" description="Disordered" evidence="1">
    <location>
        <begin position="53"/>
        <end position="72"/>
    </location>
</feature>
<accession>A0A9X0D248</accession>
<evidence type="ECO:0000313" key="2">
    <source>
        <dbReference type="EMBL" id="KAJ7383831.1"/>
    </source>
</evidence>
<reference evidence="2" key="1">
    <citation type="submission" date="2023-01" db="EMBL/GenBank/DDBJ databases">
        <title>Genome assembly of the deep-sea coral Lophelia pertusa.</title>
        <authorList>
            <person name="Herrera S."/>
            <person name="Cordes E."/>
        </authorList>
    </citation>
    <scope>NUCLEOTIDE SEQUENCE</scope>
    <source>
        <strain evidence="2">USNM1676648</strain>
        <tissue evidence="2">Polyp</tissue>
    </source>
</reference>
<proteinExistence type="predicted"/>
<dbReference type="Proteomes" id="UP001163046">
    <property type="component" value="Unassembled WGS sequence"/>
</dbReference>
<dbReference type="EMBL" id="MU825894">
    <property type="protein sequence ID" value="KAJ7383831.1"/>
    <property type="molecule type" value="Genomic_DNA"/>
</dbReference>
<evidence type="ECO:0000256" key="1">
    <source>
        <dbReference type="SAM" id="MobiDB-lite"/>
    </source>
</evidence>
<dbReference type="AlphaFoldDB" id="A0A9X0D248"/>
<comment type="caution">
    <text evidence="2">The sequence shown here is derived from an EMBL/GenBank/DDBJ whole genome shotgun (WGS) entry which is preliminary data.</text>
</comment>
<gene>
    <name evidence="2" type="ORF">OS493_025703</name>
</gene>
<protein>
    <submittedName>
        <fullName evidence="2">Uncharacterized protein</fullName>
    </submittedName>
</protein>
<sequence>MVEEEQSLASSSQAVSNESLDHLAGFFKDKQVQNGHSPRQCLPTWCENEWKVRTGQPVDTEKSLPEKISPFD</sequence>
<keyword evidence="3" id="KW-1185">Reference proteome</keyword>
<name>A0A9X0D248_9CNID</name>